<dbReference type="Proteomes" id="UP000012589">
    <property type="component" value="Unassembled WGS sequence"/>
</dbReference>
<keyword evidence="2" id="KW-1185">Reference proteome</keyword>
<gene>
    <name evidence="1" type="ORF">C823_04599</name>
</gene>
<dbReference type="HOGENOM" id="CLU_2734015_0_0_9"/>
<organism evidence="1 2">
    <name type="scientific">Eubacterium plexicaudatum ASF492</name>
    <dbReference type="NCBI Taxonomy" id="1235802"/>
    <lineage>
        <taxon>Bacteria</taxon>
        <taxon>Bacillati</taxon>
        <taxon>Bacillota</taxon>
        <taxon>Clostridia</taxon>
        <taxon>Eubacteriales</taxon>
        <taxon>Eubacteriaceae</taxon>
        <taxon>Eubacterium</taxon>
    </lineage>
</organism>
<dbReference type="EMBL" id="AQFT01000134">
    <property type="protein sequence ID" value="EMZ21351.1"/>
    <property type="molecule type" value="Genomic_DNA"/>
</dbReference>
<reference evidence="1 2" key="1">
    <citation type="journal article" date="2014" name="Genome Announc.">
        <title>Draft genome sequences of the altered schaedler flora, a defined bacterial community from gnotobiotic mice.</title>
        <authorList>
            <person name="Wannemuehler M.J."/>
            <person name="Overstreet A.M."/>
            <person name="Ward D.V."/>
            <person name="Phillips G.J."/>
        </authorList>
    </citation>
    <scope>NUCLEOTIDE SEQUENCE [LARGE SCALE GENOMIC DNA]</scope>
    <source>
        <strain evidence="1 2">ASF492</strain>
    </source>
</reference>
<accession>N1ZZM9</accession>
<name>N1ZZM9_9FIRM</name>
<sequence length="71" mass="8435">MRKDAKKYMNSVIQTIVSKYNMSEIESYRLVKKSFLYDSLLKFSDETIHDDIETNADFVYEDYTSGNLMEM</sequence>
<proteinExistence type="predicted"/>
<dbReference type="STRING" id="1235802.C823_04599"/>
<evidence type="ECO:0000313" key="2">
    <source>
        <dbReference type="Proteomes" id="UP000012589"/>
    </source>
</evidence>
<protein>
    <submittedName>
        <fullName evidence="1">Uncharacterized protein</fullName>
    </submittedName>
</protein>
<dbReference type="PATRIC" id="fig|1235802.3.peg.4873"/>
<dbReference type="OrthoDB" id="9858405at2"/>
<evidence type="ECO:0000313" key="1">
    <source>
        <dbReference type="EMBL" id="EMZ21351.1"/>
    </source>
</evidence>
<comment type="caution">
    <text evidence="1">The sequence shown here is derived from an EMBL/GenBank/DDBJ whole genome shotgun (WGS) entry which is preliminary data.</text>
</comment>
<dbReference type="AlphaFoldDB" id="N1ZZM9"/>